<dbReference type="PRINTS" id="PR00463">
    <property type="entry name" value="EP450I"/>
</dbReference>
<dbReference type="AlphaFoldDB" id="A0ABD2YBX0"/>
<dbReference type="GO" id="GO:0016491">
    <property type="term" value="F:oxidoreductase activity"/>
    <property type="evidence" value="ECO:0007669"/>
    <property type="project" value="UniProtKB-KW"/>
</dbReference>
<dbReference type="Pfam" id="PF00067">
    <property type="entry name" value="p450"/>
    <property type="match status" value="1"/>
</dbReference>
<organism evidence="6 7">
    <name type="scientific">Cinchona calisaya</name>
    <dbReference type="NCBI Taxonomy" id="153742"/>
    <lineage>
        <taxon>Eukaryota</taxon>
        <taxon>Viridiplantae</taxon>
        <taxon>Streptophyta</taxon>
        <taxon>Embryophyta</taxon>
        <taxon>Tracheophyta</taxon>
        <taxon>Spermatophyta</taxon>
        <taxon>Magnoliopsida</taxon>
        <taxon>eudicotyledons</taxon>
        <taxon>Gunneridae</taxon>
        <taxon>Pentapetalae</taxon>
        <taxon>asterids</taxon>
        <taxon>lamiids</taxon>
        <taxon>Gentianales</taxon>
        <taxon>Rubiaceae</taxon>
        <taxon>Cinchonoideae</taxon>
        <taxon>Cinchoneae</taxon>
        <taxon>Cinchona</taxon>
    </lineage>
</organism>
<evidence type="ECO:0000256" key="3">
    <source>
        <dbReference type="ARBA" id="ARBA00022723"/>
    </source>
</evidence>
<dbReference type="InterPro" id="IPR036396">
    <property type="entry name" value="Cyt_P450_sf"/>
</dbReference>
<name>A0ABD2YBX0_9GENT</name>
<accession>A0ABD2YBX0</accession>
<keyword evidence="7" id="KW-1185">Reference proteome</keyword>
<keyword evidence="3" id="KW-0479">Metal-binding</keyword>
<protein>
    <recommendedName>
        <fullName evidence="8">Cytochrome P450</fullName>
    </recommendedName>
</protein>
<evidence type="ECO:0000313" key="6">
    <source>
        <dbReference type="EMBL" id="KAL3503599.1"/>
    </source>
</evidence>
<dbReference type="InterPro" id="IPR001128">
    <property type="entry name" value="Cyt_P450"/>
</dbReference>
<gene>
    <name evidence="6" type="ORF">ACH5RR_038048</name>
</gene>
<keyword evidence="4" id="KW-0560">Oxidoreductase</keyword>
<reference evidence="6 7" key="1">
    <citation type="submission" date="2024-11" db="EMBL/GenBank/DDBJ databases">
        <title>A near-complete genome assembly of Cinchona calisaya.</title>
        <authorList>
            <person name="Lian D.C."/>
            <person name="Zhao X.W."/>
            <person name="Wei L."/>
        </authorList>
    </citation>
    <scope>NUCLEOTIDE SEQUENCE [LARGE SCALE GENOMIC DNA]</scope>
    <source>
        <tissue evidence="6">Nenye</tissue>
    </source>
</reference>
<dbReference type="PANTHER" id="PTHR47955">
    <property type="entry name" value="CYTOCHROME P450 FAMILY 71 PROTEIN"/>
    <property type="match status" value="1"/>
</dbReference>
<sequence length="158" mass="17614">MPHRVLRDLAKKYGPIMQLQVGEVSTIVVSTPKTAKEVMKTHDIIFASRPHITASKILAYDSTSIAFSPYGEYWRQMRKICILELLNGSCVQSFQYIREKETSSLIGWLASNAGSPVNLTEKIDSCAYCITSKAAFGKKSKQQEKLMYISKEASTLAA</sequence>
<dbReference type="GO" id="GO:0046872">
    <property type="term" value="F:metal ion binding"/>
    <property type="evidence" value="ECO:0007669"/>
    <property type="project" value="UniProtKB-KW"/>
</dbReference>
<evidence type="ECO:0008006" key="8">
    <source>
        <dbReference type="Google" id="ProtNLM"/>
    </source>
</evidence>
<evidence type="ECO:0000256" key="1">
    <source>
        <dbReference type="ARBA" id="ARBA00010617"/>
    </source>
</evidence>
<dbReference type="PANTHER" id="PTHR47955:SF8">
    <property type="entry name" value="CYTOCHROME P450 71D11-LIKE"/>
    <property type="match status" value="1"/>
</dbReference>
<dbReference type="SUPFAM" id="SSF48264">
    <property type="entry name" value="Cytochrome P450"/>
    <property type="match status" value="1"/>
</dbReference>
<proteinExistence type="inferred from homology"/>
<dbReference type="EMBL" id="JBJUIK010000015">
    <property type="protein sequence ID" value="KAL3503599.1"/>
    <property type="molecule type" value="Genomic_DNA"/>
</dbReference>
<evidence type="ECO:0000313" key="7">
    <source>
        <dbReference type="Proteomes" id="UP001630127"/>
    </source>
</evidence>
<keyword evidence="5" id="KW-0408">Iron</keyword>
<comment type="caution">
    <text evidence="6">The sequence shown here is derived from an EMBL/GenBank/DDBJ whole genome shotgun (WGS) entry which is preliminary data.</text>
</comment>
<evidence type="ECO:0000256" key="4">
    <source>
        <dbReference type="ARBA" id="ARBA00023002"/>
    </source>
</evidence>
<dbReference type="InterPro" id="IPR002401">
    <property type="entry name" value="Cyt_P450_E_grp-I"/>
</dbReference>
<comment type="similarity">
    <text evidence="1">Belongs to the cytochrome P450 family.</text>
</comment>
<evidence type="ECO:0000256" key="5">
    <source>
        <dbReference type="ARBA" id="ARBA00023004"/>
    </source>
</evidence>
<dbReference type="Proteomes" id="UP001630127">
    <property type="component" value="Unassembled WGS sequence"/>
</dbReference>
<evidence type="ECO:0000256" key="2">
    <source>
        <dbReference type="ARBA" id="ARBA00022617"/>
    </source>
</evidence>
<keyword evidence="2" id="KW-0349">Heme</keyword>
<dbReference type="Gene3D" id="1.10.630.10">
    <property type="entry name" value="Cytochrome P450"/>
    <property type="match status" value="1"/>
</dbReference>